<dbReference type="GO" id="GO:0071555">
    <property type="term" value="P:cell wall organization"/>
    <property type="evidence" value="ECO:0007669"/>
    <property type="project" value="UniProtKB-KW"/>
</dbReference>
<comment type="caution">
    <text evidence="8">The sequence shown here is derived from an EMBL/GenBank/DDBJ whole genome shotgun (WGS) entry which is preliminary data.</text>
</comment>
<dbReference type="GO" id="GO:0005886">
    <property type="term" value="C:plasma membrane"/>
    <property type="evidence" value="ECO:0007669"/>
    <property type="project" value="UniProtKB-UniRule"/>
</dbReference>
<evidence type="ECO:0000313" key="8">
    <source>
        <dbReference type="EMBL" id="TDR31882.1"/>
    </source>
</evidence>
<name>A0A4R6Y8Y2_9BURK</name>
<gene>
    <name evidence="7" type="primary">mltG</name>
    <name evidence="8" type="ORF">DFR44_10799</name>
</gene>
<dbReference type="EC" id="4.2.2.29" evidence="7"/>
<keyword evidence="9" id="KW-1185">Reference proteome</keyword>
<dbReference type="InterPro" id="IPR003770">
    <property type="entry name" value="MLTG-like"/>
</dbReference>
<dbReference type="Gene3D" id="3.30.160.60">
    <property type="entry name" value="Classic Zinc Finger"/>
    <property type="match status" value="1"/>
</dbReference>
<keyword evidence="3 7" id="KW-1133">Transmembrane helix</keyword>
<evidence type="ECO:0000256" key="1">
    <source>
        <dbReference type="ARBA" id="ARBA00022475"/>
    </source>
</evidence>
<keyword evidence="4 7" id="KW-0472">Membrane</keyword>
<evidence type="ECO:0000256" key="4">
    <source>
        <dbReference type="ARBA" id="ARBA00023136"/>
    </source>
</evidence>
<comment type="catalytic activity">
    <reaction evidence="7">
        <text>a peptidoglycan chain = a peptidoglycan chain with N-acetyl-1,6-anhydromuramyl-[peptide] at the reducing end + a peptidoglycan chain with N-acetylglucosamine at the non-reducing end.</text>
        <dbReference type="EC" id="4.2.2.29"/>
    </reaction>
</comment>
<dbReference type="PANTHER" id="PTHR30518:SF2">
    <property type="entry name" value="ENDOLYTIC MUREIN TRANSGLYCOSYLASE"/>
    <property type="match status" value="1"/>
</dbReference>
<evidence type="ECO:0000256" key="7">
    <source>
        <dbReference type="HAMAP-Rule" id="MF_02065"/>
    </source>
</evidence>
<dbReference type="GO" id="GO:0009252">
    <property type="term" value="P:peptidoglycan biosynthetic process"/>
    <property type="evidence" value="ECO:0007669"/>
    <property type="project" value="UniProtKB-UniRule"/>
</dbReference>
<dbReference type="Pfam" id="PF02618">
    <property type="entry name" value="YceG"/>
    <property type="match status" value="1"/>
</dbReference>
<keyword evidence="7" id="KW-0997">Cell inner membrane</keyword>
<keyword evidence="1 7" id="KW-1003">Cell membrane</keyword>
<evidence type="ECO:0000256" key="2">
    <source>
        <dbReference type="ARBA" id="ARBA00022692"/>
    </source>
</evidence>
<sequence length="341" mass="36934">MNLLFKYKKVAIFLLSLLLIIFWGATRLASPLGDKGQTQTLTIAKGAGASTVAEQLAKMSRASGGSVTAFEIETLSLLTGRSNDYKMGDYDINPKASLSSILDKIARGEIAPLKIRIAEGATWAQIKSVLLKADMQHDAQELDVKQLATVLKLDTASAEGMIFPDTYQYRRGEAETAVLSRAAQILHSRLNAAWDKRAEGLPYKTPYEALTMASIIEKETGAAEDRAMVAAVFVNRLKVPMRLQTDPTVIYGIGADFNGNLTKADLQTDTPFNTYTQDGLPPTPIATASMASIEAALHPADSKVLYFVARGDGSSEFSETLSEHNAAVKKYQLNPVKKSAQ</sequence>
<evidence type="ECO:0000256" key="5">
    <source>
        <dbReference type="ARBA" id="ARBA00023239"/>
    </source>
</evidence>
<keyword evidence="5 7" id="KW-0456">Lyase</keyword>
<organism evidence="8 9">
    <name type="scientific">Hydromonas duriensis</name>
    <dbReference type="NCBI Taxonomy" id="1527608"/>
    <lineage>
        <taxon>Bacteria</taxon>
        <taxon>Pseudomonadati</taxon>
        <taxon>Pseudomonadota</taxon>
        <taxon>Betaproteobacteria</taxon>
        <taxon>Burkholderiales</taxon>
        <taxon>Burkholderiaceae</taxon>
        <taxon>Hydromonas</taxon>
    </lineage>
</organism>
<comment type="similarity">
    <text evidence="7">Belongs to the transglycosylase MltG family.</text>
</comment>
<evidence type="ECO:0000313" key="9">
    <source>
        <dbReference type="Proteomes" id="UP000294480"/>
    </source>
</evidence>
<dbReference type="NCBIfam" id="TIGR00247">
    <property type="entry name" value="endolytic transglycosylase MltG"/>
    <property type="match status" value="1"/>
</dbReference>
<dbReference type="AlphaFoldDB" id="A0A4R6Y8Y2"/>
<dbReference type="RefSeq" id="WP_133619608.1">
    <property type="nucleotide sequence ID" value="NZ_SNZE01000007.1"/>
</dbReference>
<evidence type="ECO:0000256" key="6">
    <source>
        <dbReference type="ARBA" id="ARBA00023316"/>
    </source>
</evidence>
<dbReference type="CDD" id="cd08010">
    <property type="entry name" value="MltG_like"/>
    <property type="match status" value="1"/>
</dbReference>
<keyword evidence="2 7" id="KW-0812">Transmembrane</keyword>
<keyword evidence="6 7" id="KW-0961">Cell wall biogenesis/degradation</keyword>
<dbReference type="PANTHER" id="PTHR30518">
    <property type="entry name" value="ENDOLYTIC MUREIN TRANSGLYCOSYLASE"/>
    <property type="match status" value="1"/>
</dbReference>
<dbReference type="HAMAP" id="MF_02065">
    <property type="entry name" value="MltG"/>
    <property type="match status" value="1"/>
</dbReference>
<proteinExistence type="inferred from homology"/>
<dbReference type="Gene3D" id="3.30.1490.480">
    <property type="entry name" value="Endolytic murein transglycosylase"/>
    <property type="match status" value="1"/>
</dbReference>
<comment type="function">
    <text evidence="7">Functions as a peptidoglycan terminase that cleaves nascent peptidoglycan strands endolytically to terminate their elongation.</text>
</comment>
<evidence type="ECO:0000256" key="3">
    <source>
        <dbReference type="ARBA" id="ARBA00022989"/>
    </source>
</evidence>
<feature type="site" description="Important for catalytic activity" evidence="7">
    <location>
        <position position="219"/>
    </location>
</feature>
<dbReference type="OrthoDB" id="9814591at2"/>
<dbReference type="EMBL" id="SNZE01000007">
    <property type="protein sequence ID" value="TDR31882.1"/>
    <property type="molecule type" value="Genomic_DNA"/>
</dbReference>
<dbReference type="Proteomes" id="UP000294480">
    <property type="component" value="Unassembled WGS sequence"/>
</dbReference>
<reference evidence="8 9" key="1">
    <citation type="submission" date="2019-03" db="EMBL/GenBank/DDBJ databases">
        <title>Genomic Encyclopedia of Type Strains, Phase IV (KMG-IV): sequencing the most valuable type-strain genomes for metagenomic binning, comparative biology and taxonomic classification.</title>
        <authorList>
            <person name="Goeker M."/>
        </authorList>
    </citation>
    <scope>NUCLEOTIDE SEQUENCE [LARGE SCALE GENOMIC DNA]</scope>
    <source>
        <strain evidence="8 9">DSM 102852</strain>
    </source>
</reference>
<accession>A0A4R6Y8Y2</accession>
<protein>
    <recommendedName>
        <fullName evidence="7">Endolytic murein transglycosylase</fullName>
        <ecNumber evidence="7">4.2.2.29</ecNumber>
    </recommendedName>
    <alternativeName>
        <fullName evidence="7">Peptidoglycan lytic transglycosylase</fullName>
    </alternativeName>
    <alternativeName>
        <fullName evidence="7">Peptidoglycan polymerization terminase</fullName>
    </alternativeName>
</protein>
<dbReference type="GO" id="GO:0008932">
    <property type="term" value="F:lytic endotransglycosylase activity"/>
    <property type="evidence" value="ECO:0007669"/>
    <property type="project" value="UniProtKB-UniRule"/>
</dbReference>